<dbReference type="KEGG" id="deo:CAY53_11755"/>
<dbReference type="NCBIfam" id="TIGR01730">
    <property type="entry name" value="RND_mfp"/>
    <property type="match status" value="1"/>
</dbReference>
<evidence type="ECO:0000313" key="8">
    <source>
        <dbReference type="EMBL" id="AVD72067.1"/>
    </source>
</evidence>
<evidence type="ECO:0000256" key="1">
    <source>
        <dbReference type="ARBA" id="ARBA00004196"/>
    </source>
</evidence>
<dbReference type="EMBL" id="CP021255">
    <property type="protein sequence ID" value="AVD72067.1"/>
    <property type="molecule type" value="Genomic_DNA"/>
</dbReference>
<comment type="similarity">
    <text evidence="2">Belongs to the membrane fusion protein (MFP) (TC 8.A.1) family.</text>
</comment>
<dbReference type="Pfam" id="PF25944">
    <property type="entry name" value="Beta-barrel_RND"/>
    <property type="match status" value="1"/>
</dbReference>
<dbReference type="Proteomes" id="UP000239867">
    <property type="component" value="Chromosome"/>
</dbReference>
<evidence type="ECO:0000259" key="6">
    <source>
        <dbReference type="Pfam" id="PF25944"/>
    </source>
</evidence>
<evidence type="ECO:0000256" key="2">
    <source>
        <dbReference type="ARBA" id="ARBA00009477"/>
    </source>
</evidence>
<dbReference type="InterPro" id="IPR006143">
    <property type="entry name" value="RND_pump_MFP"/>
</dbReference>
<name>A0A2L1GR07_9BACT</name>
<dbReference type="FunFam" id="2.40.420.20:FF:000001">
    <property type="entry name" value="Efflux RND transporter periplasmic adaptor subunit"/>
    <property type="match status" value="1"/>
</dbReference>
<evidence type="ECO:0000259" key="4">
    <source>
        <dbReference type="Pfam" id="PF25876"/>
    </source>
</evidence>
<dbReference type="PANTHER" id="PTHR30158:SF3">
    <property type="entry name" value="MULTIDRUG EFFLUX PUMP SUBUNIT ACRA-RELATED"/>
    <property type="match status" value="1"/>
</dbReference>
<dbReference type="InterPro" id="IPR058627">
    <property type="entry name" value="MdtA-like_C"/>
</dbReference>
<accession>A0A2L1GR07</accession>
<evidence type="ECO:0000256" key="3">
    <source>
        <dbReference type="SAM" id="SignalP"/>
    </source>
</evidence>
<feature type="domain" description="Multidrug resistance protein MdtA-like C-terminal permuted SH3" evidence="7">
    <location>
        <begin position="313"/>
        <end position="373"/>
    </location>
</feature>
<gene>
    <name evidence="8" type="ORF">CAY53_11755</name>
</gene>
<dbReference type="Pfam" id="PF25967">
    <property type="entry name" value="RND-MFP_C"/>
    <property type="match status" value="1"/>
</dbReference>
<dbReference type="InterPro" id="IPR058625">
    <property type="entry name" value="MdtA-like_BSH"/>
</dbReference>
<sequence length="396" mass="42740">MKKTVQNRNVTRAGVLCCALLLTLASACKRDGGQDAAARAGFAPEVEVYRVTEQMLKPQVELPGRTAAYRVAEVRPQVSGILQKRLFTEGSEVREGQVLYQIDPALFQAAVKSAEARLAQAQAQEYSTRQKAERYRTLVKTRAVSAQDQVEMEATWKEAQASVAAARAALETARINLNYTKVKAPISGRIGKSKVTEGALMTAQQAEAMAVIQQIDPLYVDVNAPANELLALRTKLESSGANAAASAPASVQVLMADGAPLEQQGTMEFSDITVDQGTGTVSIRATVPNRERKLLPGMFIRARLTSPQEMPTIMAPLAALTRTQRGEPMAYVVDEQSRAQIRLIQTGRTEGQMMVITSGLKAGERVIVQGLQKIRPEVQVRVVDKAAAPADAGKAE</sequence>
<dbReference type="OrthoDB" id="9772050at2"/>
<feature type="domain" description="Multidrug resistance protein MdtA-like barrel-sandwich hybrid" evidence="5">
    <location>
        <begin position="70"/>
        <end position="213"/>
    </location>
</feature>
<dbReference type="GO" id="GO:0022857">
    <property type="term" value="F:transmembrane transporter activity"/>
    <property type="evidence" value="ECO:0007669"/>
    <property type="project" value="InterPro"/>
</dbReference>
<dbReference type="PANTHER" id="PTHR30158">
    <property type="entry name" value="ACRA/E-RELATED COMPONENT OF DRUG EFFLUX TRANSPORTER"/>
    <property type="match status" value="1"/>
</dbReference>
<dbReference type="Pfam" id="PF25917">
    <property type="entry name" value="BSH_RND"/>
    <property type="match status" value="1"/>
</dbReference>
<comment type="subcellular location">
    <subcellularLocation>
        <location evidence="1">Cell envelope</location>
    </subcellularLocation>
</comment>
<dbReference type="RefSeq" id="WP_104937271.1">
    <property type="nucleotide sequence ID" value="NZ_CP021255.1"/>
</dbReference>
<keyword evidence="9" id="KW-1185">Reference proteome</keyword>
<dbReference type="Gene3D" id="2.40.50.100">
    <property type="match status" value="1"/>
</dbReference>
<feature type="domain" description="Multidrug resistance protein MdtA-like alpha-helical hairpin" evidence="4">
    <location>
        <begin position="112"/>
        <end position="180"/>
    </location>
</feature>
<feature type="signal peptide" evidence="3">
    <location>
        <begin position="1"/>
        <end position="27"/>
    </location>
</feature>
<evidence type="ECO:0000259" key="5">
    <source>
        <dbReference type="Pfam" id="PF25917"/>
    </source>
</evidence>
<protein>
    <submittedName>
        <fullName evidence="8">Efflux transporter periplasmic adaptor subunit</fullName>
    </submittedName>
</protein>
<dbReference type="GO" id="GO:0046677">
    <property type="term" value="P:response to antibiotic"/>
    <property type="evidence" value="ECO:0007669"/>
    <property type="project" value="TreeGrafter"/>
</dbReference>
<dbReference type="InterPro" id="IPR058626">
    <property type="entry name" value="MdtA-like_b-barrel"/>
</dbReference>
<proteinExistence type="inferred from homology"/>
<reference evidence="8" key="1">
    <citation type="submission" date="2017-05" db="EMBL/GenBank/DDBJ databases">
        <authorList>
            <person name="Song R."/>
            <person name="Chenine A.L."/>
            <person name="Ruprecht R.M."/>
        </authorList>
    </citation>
    <scope>NUCLEOTIDE SEQUENCE</scope>
    <source>
        <strain evidence="8">ORNL</strain>
    </source>
</reference>
<keyword evidence="3" id="KW-0732">Signal</keyword>
<dbReference type="Gene3D" id="2.40.420.20">
    <property type="match status" value="1"/>
</dbReference>
<feature type="chain" id="PRO_5014888628" evidence="3">
    <location>
        <begin position="28"/>
        <end position="396"/>
    </location>
</feature>
<reference evidence="8" key="2">
    <citation type="journal article" date="2018" name="MBio">
        <title>Insights into the evolution of host association through the isolation and characterization of a novel human periodontal pathobiont, Desulfobulbus oralis.</title>
        <authorList>
            <person name="Cross K.L."/>
            <person name="Chirania P."/>
            <person name="Xiong W."/>
            <person name="Beall C.J."/>
            <person name="Elkins J.G."/>
            <person name="Giannone R.J."/>
            <person name="Griffen A.L."/>
            <person name="Guss A.M."/>
            <person name="Hettich R.L."/>
            <person name="Joshi S.S."/>
            <person name="Mokrzan E.M."/>
            <person name="Martin R.K."/>
            <person name="Zhulin I.B."/>
            <person name="Leys E.J."/>
            <person name="Podar M."/>
        </authorList>
    </citation>
    <scope>NUCLEOTIDE SEQUENCE [LARGE SCALE GENOMIC DNA]</scope>
    <source>
        <strain evidence="8">ORNL</strain>
    </source>
</reference>
<dbReference type="Gene3D" id="2.40.30.170">
    <property type="match status" value="1"/>
</dbReference>
<organism evidence="8 9">
    <name type="scientific">Desulfobulbus oralis</name>
    <dbReference type="NCBI Taxonomy" id="1986146"/>
    <lineage>
        <taxon>Bacteria</taxon>
        <taxon>Pseudomonadati</taxon>
        <taxon>Thermodesulfobacteriota</taxon>
        <taxon>Desulfobulbia</taxon>
        <taxon>Desulfobulbales</taxon>
        <taxon>Desulfobulbaceae</taxon>
        <taxon>Desulfobulbus</taxon>
    </lineage>
</organism>
<dbReference type="Gene3D" id="1.10.287.470">
    <property type="entry name" value="Helix hairpin bin"/>
    <property type="match status" value="1"/>
</dbReference>
<dbReference type="AlphaFoldDB" id="A0A2L1GR07"/>
<evidence type="ECO:0000313" key="9">
    <source>
        <dbReference type="Proteomes" id="UP000239867"/>
    </source>
</evidence>
<dbReference type="GO" id="GO:0030313">
    <property type="term" value="C:cell envelope"/>
    <property type="evidence" value="ECO:0007669"/>
    <property type="project" value="UniProtKB-SubCell"/>
</dbReference>
<dbReference type="GO" id="GO:0005886">
    <property type="term" value="C:plasma membrane"/>
    <property type="evidence" value="ECO:0007669"/>
    <property type="project" value="TreeGrafter"/>
</dbReference>
<feature type="domain" description="Multidrug resistance protein MdtA-like beta-barrel" evidence="6">
    <location>
        <begin position="217"/>
        <end position="305"/>
    </location>
</feature>
<dbReference type="Pfam" id="PF25876">
    <property type="entry name" value="HH_MFP_RND"/>
    <property type="match status" value="1"/>
</dbReference>
<dbReference type="InterPro" id="IPR058624">
    <property type="entry name" value="MdtA-like_HH"/>
</dbReference>
<dbReference type="SUPFAM" id="SSF111369">
    <property type="entry name" value="HlyD-like secretion proteins"/>
    <property type="match status" value="1"/>
</dbReference>
<dbReference type="PROSITE" id="PS51257">
    <property type="entry name" value="PROKAR_LIPOPROTEIN"/>
    <property type="match status" value="1"/>
</dbReference>
<evidence type="ECO:0000259" key="7">
    <source>
        <dbReference type="Pfam" id="PF25967"/>
    </source>
</evidence>